<reference evidence="1 2" key="1">
    <citation type="submission" date="2020-01" db="EMBL/GenBank/DDBJ databases">
        <title>Genome analysis.</title>
        <authorList>
            <person name="Wu S."/>
            <person name="Wang G."/>
        </authorList>
    </citation>
    <scope>NUCLEOTIDE SEQUENCE [LARGE SCALE GENOMIC DNA]</scope>
    <source>
        <strain evidence="1 2">SYL130</strain>
    </source>
</reference>
<comment type="caution">
    <text evidence="1">The sequence shown here is derived from an EMBL/GenBank/DDBJ whole genome shotgun (WGS) entry which is preliminary data.</text>
</comment>
<evidence type="ECO:0000313" key="2">
    <source>
        <dbReference type="Proteomes" id="UP000753802"/>
    </source>
</evidence>
<proteinExistence type="predicted"/>
<evidence type="ECO:0000313" key="1">
    <source>
        <dbReference type="EMBL" id="NCI49651.1"/>
    </source>
</evidence>
<protein>
    <recommendedName>
        <fullName evidence="3">SprT-like family protein</fullName>
    </recommendedName>
</protein>
<dbReference type="Proteomes" id="UP000753802">
    <property type="component" value="Unassembled WGS sequence"/>
</dbReference>
<organism evidence="1 2">
    <name type="scientific">Sediminibacterium roseum</name>
    <dbReference type="NCBI Taxonomy" id="1978412"/>
    <lineage>
        <taxon>Bacteria</taxon>
        <taxon>Pseudomonadati</taxon>
        <taxon>Bacteroidota</taxon>
        <taxon>Chitinophagia</taxon>
        <taxon>Chitinophagales</taxon>
        <taxon>Chitinophagaceae</taxon>
        <taxon>Sediminibacterium</taxon>
    </lineage>
</organism>
<keyword evidence="2" id="KW-1185">Reference proteome</keyword>
<accession>A0ABW9ZRC1</accession>
<dbReference type="RefSeq" id="WP_161817963.1">
    <property type="nucleotide sequence ID" value="NZ_JAACJS010000011.1"/>
</dbReference>
<dbReference type="PROSITE" id="PS51257">
    <property type="entry name" value="PROKAR_LIPOPROTEIN"/>
    <property type="match status" value="1"/>
</dbReference>
<evidence type="ECO:0008006" key="3">
    <source>
        <dbReference type="Google" id="ProtNLM"/>
    </source>
</evidence>
<dbReference type="EMBL" id="JAACJS010000011">
    <property type="protein sequence ID" value="NCI49651.1"/>
    <property type="molecule type" value="Genomic_DNA"/>
</dbReference>
<name>A0ABW9ZRC1_9BACT</name>
<gene>
    <name evidence="1" type="ORF">GWC95_06945</name>
</gene>
<sequence>MRRLTFTVFVTLLSCIPLFYGCRKIINNKEEITKVQAATISVIEEWLVNQKEHLNTGQKKFLDSILVYAKWEGSIQQTASNGKQLIYLPLGSHGVGLELFCDEQAQVIDSGNIVKINKTVLGQNEVAPYVAIRAYYENAVLKKDASNAFTGAITAHSLKNIFRYNYEFVDGKVYSMTIQAPAKSQKATVKTDGITPTPVKRDGESCELMGLFQIFENHVELIATWYECTPDGNGPATPPECLPPSLAVSIRTGEYYVKVNCETGGGAPTNPTPIVRLWNNINDPCLKKILNAVMSDVTELTKTLASTYAPGSKYALNFMEAPLASNIDGSTNPILEGGSYTWHANITLNSTILPYVSQEYAAVTMMHEALHAFLIANPSLVYTPDQHVTMANLFVPMMANALRSLFPDLPLQDALGLAWGGLQNDLAGAWSVMPGSYIEHYELVNRQHRVLNGIHGTRTPISGCGF</sequence>